<name>A0A1L9T2Y8_9EURO</name>
<protein>
    <submittedName>
        <fullName evidence="7">Uncharacterized protein</fullName>
    </submittedName>
</protein>
<evidence type="ECO:0000313" key="7">
    <source>
        <dbReference type="EMBL" id="OJJ53778.1"/>
    </source>
</evidence>
<dbReference type="Gene3D" id="3.40.50.150">
    <property type="entry name" value="Vaccinia Virus protein VP39"/>
    <property type="match status" value="1"/>
</dbReference>
<dbReference type="InterPro" id="IPR001077">
    <property type="entry name" value="COMT_C"/>
</dbReference>
<keyword evidence="3" id="KW-0949">S-adenosyl-L-methionine</keyword>
<dbReference type="PANTHER" id="PTHR43712:SF1">
    <property type="entry name" value="HYPOTHETICAL O-METHYLTRANSFERASE (EUROFUNG)-RELATED"/>
    <property type="match status" value="1"/>
</dbReference>
<dbReference type="InterPro" id="IPR036388">
    <property type="entry name" value="WH-like_DNA-bd_sf"/>
</dbReference>
<reference evidence="8" key="1">
    <citation type="journal article" date="2017" name="Genome Biol.">
        <title>Comparative genomics reveals high biological diversity and specific adaptations in the industrially and medically important fungal genus Aspergillus.</title>
        <authorList>
            <person name="de Vries R.P."/>
            <person name="Riley R."/>
            <person name="Wiebenga A."/>
            <person name="Aguilar-Osorio G."/>
            <person name="Amillis S."/>
            <person name="Uchima C.A."/>
            <person name="Anderluh G."/>
            <person name="Asadollahi M."/>
            <person name="Askin M."/>
            <person name="Barry K."/>
            <person name="Battaglia E."/>
            <person name="Bayram O."/>
            <person name="Benocci T."/>
            <person name="Braus-Stromeyer S.A."/>
            <person name="Caldana C."/>
            <person name="Canovas D."/>
            <person name="Cerqueira G.C."/>
            <person name="Chen F."/>
            <person name="Chen W."/>
            <person name="Choi C."/>
            <person name="Clum A."/>
            <person name="Dos Santos R.A."/>
            <person name="Damasio A.R."/>
            <person name="Diallinas G."/>
            <person name="Emri T."/>
            <person name="Fekete E."/>
            <person name="Flipphi M."/>
            <person name="Freyberg S."/>
            <person name="Gallo A."/>
            <person name="Gournas C."/>
            <person name="Habgood R."/>
            <person name="Hainaut M."/>
            <person name="Harispe M.L."/>
            <person name="Henrissat B."/>
            <person name="Hilden K.S."/>
            <person name="Hope R."/>
            <person name="Hossain A."/>
            <person name="Karabika E."/>
            <person name="Karaffa L."/>
            <person name="Karanyi Z."/>
            <person name="Krasevec N."/>
            <person name="Kuo A."/>
            <person name="Kusch H."/>
            <person name="LaButti K."/>
            <person name="Lagendijk E.L."/>
            <person name="Lapidus A."/>
            <person name="Levasseur A."/>
            <person name="Lindquist E."/>
            <person name="Lipzen A."/>
            <person name="Logrieco A.F."/>
            <person name="MacCabe A."/>
            <person name="Maekelae M.R."/>
            <person name="Malavazi I."/>
            <person name="Melin P."/>
            <person name="Meyer V."/>
            <person name="Mielnichuk N."/>
            <person name="Miskei M."/>
            <person name="Molnar A.P."/>
            <person name="Mule G."/>
            <person name="Ngan C.Y."/>
            <person name="Orejas M."/>
            <person name="Orosz E."/>
            <person name="Ouedraogo J.P."/>
            <person name="Overkamp K.M."/>
            <person name="Park H.-S."/>
            <person name="Perrone G."/>
            <person name="Piumi F."/>
            <person name="Punt P.J."/>
            <person name="Ram A.F."/>
            <person name="Ramon A."/>
            <person name="Rauscher S."/>
            <person name="Record E."/>
            <person name="Riano-Pachon D.M."/>
            <person name="Robert V."/>
            <person name="Roehrig J."/>
            <person name="Ruller R."/>
            <person name="Salamov A."/>
            <person name="Salih N.S."/>
            <person name="Samson R.A."/>
            <person name="Sandor E."/>
            <person name="Sanguinetti M."/>
            <person name="Schuetze T."/>
            <person name="Sepcic K."/>
            <person name="Shelest E."/>
            <person name="Sherlock G."/>
            <person name="Sophianopoulou V."/>
            <person name="Squina F.M."/>
            <person name="Sun H."/>
            <person name="Susca A."/>
            <person name="Todd R.B."/>
            <person name="Tsang A."/>
            <person name="Unkles S.E."/>
            <person name="van de Wiele N."/>
            <person name="van Rossen-Uffink D."/>
            <person name="Oliveira J.V."/>
            <person name="Vesth T.C."/>
            <person name="Visser J."/>
            <person name="Yu J.-H."/>
            <person name="Zhou M."/>
            <person name="Andersen M.R."/>
            <person name="Archer D.B."/>
            <person name="Baker S.E."/>
            <person name="Benoit I."/>
            <person name="Brakhage A.A."/>
            <person name="Braus G.H."/>
            <person name="Fischer R."/>
            <person name="Frisvad J.C."/>
            <person name="Goldman G.H."/>
            <person name="Houbraken J."/>
            <person name="Oakley B."/>
            <person name="Pocsi I."/>
            <person name="Scazzocchio C."/>
            <person name="Seiboth B."/>
            <person name="vanKuyk P.A."/>
            <person name="Wortman J."/>
            <person name="Dyer P.S."/>
            <person name="Grigoriev I.V."/>
        </authorList>
    </citation>
    <scope>NUCLEOTIDE SEQUENCE [LARGE SCALE GENOMIC DNA]</scope>
    <source>
        <strain evidence="8">CBS 593.65</strain>
    </source>
</reference>
<keyword evidence="1" id="KW-0489">Methyltransferase</keyword>
<dbReference type="PROSITE" id="PS51683">
    <property type="entry name" value="SAM_OMT_II"/>
    <property type="match status" value="1"/>
</dbReference>
<dbReference type="VEuPathDB" id="FungiDB:ASPSYDRAFT_186855"/>
<sequence>MTMSGASLCSDITCLAETVKSRNGFIDDAARIKALKAAKSLVAELSSPIETAIQDVSLDLVLPMALRMGVQLGVFTTINGHEVEGTTTQEIAEKAGASPIVVGQVLKVLSAANYVREVGVQLYKPSALTTVMADPIMEATTRATFDIGQPCVTYGPEFFRRNGNQFPSSVEDTPFQLAKKTNLSYWDWLGENPSLAVDFQQFMTIRQQKTPCWVDWFNINGIILDGFKNGDQESVLLVDVGGGEGHYTKAFNYKFPDAGRCVLQDLPHVISSISNPPDATQLMAHDIFEPQPIKGARVYYLHWILHDWSDTQARKILTHIVDAMEPGYSRLVINENIIPDRDCDYNVACLSMLMMVKVGALEGTELQWRELLNSVELTDISFYQPPGGSGEGEGVIVAVKS</sequence>
<gene>
    <name evidence="7" type="ORF">ASPSYDRAFT_186855</name>
</gene>
<dbReference type="OrthoDB" id="1535081at2759"/>
<evidence type="ECO:0000256" key="1">
    <source>
        <dbReference type="ARBA" id="ARBA00022603"/>
    </source>
</evidence>
<dbReference type="RefSeq" id="XP_040697584.1">
    <property type="nucleotide sequence ID" value="XM_040843584.1"/>
</dbReference>
<dbReference type="EMBL" id="KV878596">
    <property type="protein sequence ID" value="OJJ53778.1"/>
    <property type="molecule type" value="Genomic_DNA"/>
</dbReference>
<dbReference type="SUPFAM" id="SSF53335">
    <property type="entry name" value="S-adenosyl-L-methionine-dependent methyltransferases"/>
    <property type="match status" value="1"/>
</dbReference>
<dbReference type="Pfam" id="PF00891">
    <property type="entry name" value="Methyltransf_2"/>
    <property type="match status" value="1"/>
</dbReference>
<dbReference type="GO" id="GO:0032259">
    <property type="term" value="P:methylation"/>
    <property type="evidence" value="ECO:0007669"/>
    <property type="project" value="UniProtKB-KW"/>
</dbReference>
<dbReference type="STRING" id="1036612.A0A1L9T2Y8"/>
<organism evidence="7 8">
    <name type="scientific">Aspergillus sydowii CBS 593.65</name>
    <dbReference type="NCBI Taxonomy" id="1036612"/>
    <lineage>
        <taxon>Eukaryota</taxon>
        <taxon>Fungi</taxon>
        <taxon>Dikarya</taxon>
        <taxon>Ascomycota</taxon>
        <taxon>Pezizomycotina</taxon>
        <taxon>Eurotiomycetes</taxon>
        <taxon>Eurotiomycetidae</taxon>
        <taxon>Eurotiales</taxon>
        <taxon>Aspergillaceae</taxon>
        <taxon>Aspergillus</taxon>
        <taxon>Aspergillus subgen. Nidulantes</taxon>
    </lineage>
</organism>
<dbReference type="Gene3D" id="1.10.10.10">
    <property type="entry name" value="Winged helix-like DNA-binding domain superfamily/Winged helix DNA-binding domain"/>
    <property type="match status" value="1"/>
</dbReference>
<dbReference type="GO" id="GO:0008171">
    <property type="term" value="F:O-methyltransferase activity"/>
    <property type="evidence" value="ECO:0007669"/>
    <property type="project" value="InterPro"/>
</dbReference>
<dbReference type="PANTHER" id="PTHR43712">
    <property type="entry name" value="PUTATIVE (AFU_ORTHOLOGUE AFUA_4G14580)-RELATED"/>
    <property type="match status" value="1"/>
</dbReference>
<proteinExistence type="predicted"/>
<dbReference type="PIRSF" id="PIRSF005739">
    <property type="entry name" value="O-mtase"/>
    <property type="match status" value="1"/>
</dbReference>
<dbReference type="GeneID" id="63759657"/>
<dbReference type="InterPro" id="IPR029063">
    <property type="entry name" value="SAM-dependent_MTases_sf"/>
</dbReference>
<dbReference type="InterPro" id="IPR012967">
    <property type="entry name" value="COMT_dimerisation"/>
</dbReference>
<dbReference type="InterPro" id="IPR036390">
    <property type="entry name" value="WH_DNA-bd_sf"/>
</dbReference>
<feature type="active site" description="Proton acceptor" evidence="4">
    <location>
        <position position="306"/>
    </location>
</feature>
<evidence type="ECO:0000259" key="5">
    <source>
        <dbReference type="Pfam" id="PF00891"/>
    </source>
</evidence>
<feature type="domain" description="O-methyltransferase C-terminal" evidence="5">
    <location>
        <begin position="236"/>
        <end position="373"/>
    </location>
</feature>
<evidence type="ECO:0000313" key="8">
    <source>
        <dbReference type="Proteomes" id="UP000184356"/>
    </source>
</evidence>
<dbReference type="Pfam" id="PF08100">
    <property type="entry name" value="Dimerisation"/>
    <property type="match status" value="1"/>
</dbReference>
<dbReference type="SUPFAM" id="SSF46785">
    <property type="entry name" value="Winged helix' DNA-binding domain"/>
    <property type="match status" value="1"/>
</dbReference>
<keyword evidence="2" id="KW-0808">Transferase</keyword>
<dbReference type="GO" id="GO:0044550">
    <property type="term" value="P:secondary metabolite biosynthetic process"/>
    <property type="evidence" value="ECO:0007669"/>
    <property type="project" value="UniProtKB-ARBA"/>
</dbReference>
<dbReference type="InterPro" id="IPR016461">
    <property type="entry name" value="COMT-like"/>
</dbReference>
<evidence type="ECO:0000256" key="4">
    <source>
        <dbReference type="PIRSR" id="PIRSR005739-1"/>
    </source>
</evidence>
<evidence type="ECO:0000256" key="3">
    <source>
        <dbReference type="ARBA" id="ARBA00022691"/>
    </source>
</evidence>
<evidence type="ECO:0000259" key="6">
    <source>
        <dbReference type="Pfam" id="PF08100"/>
    </source>
</evidence>
<keyword evidence="8" id="KW-1185">Reference proteome</keyword>
<dbReference type="AlphaFoldDB" id="A0A1L9T2Y8"/>
<evidence type="ECO:0000256" key="2">
    <source>
        <dbReference type="ARBA" id="ARBA00022679"/>
    </source>
</evidence>
<dbReference type="GO" id="GO:0046983">
    <property type="term" value="F:protein dimerization activity"/>
    <property type="evidence" value="ECO:0007669"/>
    <property type="project" value="InterPro"/>
</dbReference>
<dbReference type="Proteomes" id="UP000184356">
    <property type="component" value="Unassembled WGS sequence"/>
</dbReference>
<accession>A0A1L9T2Y8</accession>
<feature type="domain" description="O-methyltransferase dimerisation" evidence="6">
    <location>
        <begin position="60"/>
        <end position="128"/>
    </location>
</feature>